<evidence type="ECO:0000256" key="12">
    <source>
        <dbReference type="ARBA" id="ARBA00023136"/>
    </source>
</evidence>
<keyword evidence="17" id="KW-0175">Coiled coil</keyword>
<feature type="compositionally biased region" description="Polar residues" evidence="18">
    <location>
        <begin position="326"/>
        <end position="335"/>
    </location>
</feature>
<dbReference type="Gene3D" id="3.30.530.20">
    <property type="match status" value="1"/>
</dbReference>
<gene>
    <name evidence="20" type="ORF">HOLleu_30410</name>
</gene>
<keyword evidence="7" id="KW-0282">Flagellum</keyword>
<evidence type="ECO:0000256" key="11">
    <source>
        <dbReference type="ARBA" id="ARBA00023121"/>
    </source>
</evidence>
<keyword evidence="8" id="KW-0007">Acetylation</keyword>
<evidence type="ECO:0000256" key="10">
    <source>
        <dbReference type="ARBA" id="ARBA00023069"/>
    </source>
</evidence>
<dbReference type="AlphaFoldDB" id="A0A9Q1GZJ2"/>
<dbReference type="PROSITE" id="PS50848">
    <property type="entry name" value="START"/>
    <property type="match status" value="1"/>
</dbReference>
<feature type="region of interest" description="Disordered" evidence="18">
    <location>
        <begin position="245"/>
        <end position="396"/>
    </location>
</feature>
<keyword evidence="12" id="KW-0472">Membrane</keyword>
<dbReference type="Pfam" id="PF01852">
    <property type="entry name" value="START"/>
    <property type="match status" value="1"/>
</dbReference>
<dbReference type="GO" id="GO:0016020">
    <property type="term" value="C:membrane"/>
    <property type="evidence" value="ECO:0007669"/>
    <property type="project" value="UniProtKB-SubCell"/>
</dbReference>
<feature type="compositionally biased region" description="Acidic residues" evidence="18">
    <location>
        <begin position="249"/>
        <end position="258"/>
    </location>
</feature>
<evidence type="ECO:0000256" key="6">
    <source>
        <dbReference type="ARBA" id="ARBA00022553"/>
    </source>
</evidence>
<organism evidence="20 21">
    <name type="scientific">Holothuria leucospilota</name>
    <name type="common">Black long sea cucumber</name>
    <name type="synonym">Mertensiothuria leucospilota</name>
    <dbReference type="NCBI Taxonomy" id="206669"/>
    <lineage>
        <taxon>Eukaryota</taxon>
        <taxon>Metazoa</taxon>
        <taxon>Echinodermata</taxon>
        <taxon>Eleutherozoa</taxon>
        <taxon>Echinozoa</taxon>
        <taxon>Holothuroidea</taxon>
        <taxon>Aspidochirotacea</taxon>
        <taxon>Aspidochirotida</taxon>
        <taxon>Holothuriidae</taxon>
        <taxon>Holothuria</taxon>
    </lineage>
</organism>
<feature type="compositionally biased region" description="Low complexity" evidence="18">
    <location>
        <begin position="301"/>
        <end position="325"/>
    </location>
</feature>
<proteinExistence type="predicted"/>
<evidence type="ECO:0000256" key="2">
    <source>
        <dbReference type="ARBA" id="ARBA00004370"/>
    </source>
</evidence>
<evidence type="ECO:0000256" key="9">
    <source>
        <dbReference type="ARBA" id="ARBA00023055"/>
    </source>
</evidence>
<name>A0A9Q1GZJ2_HOLLE</name>
<evidence type="ECO:0000256" key="7">
    <source>
        <dbReference type="ARBA" id="ARBA00022846"/>
    </source>
</evidence>
<evidence type="ECO:0000256" key="1">
    <source>
        <dbReference type="ARBA" id="ARBA00004230"/>
    </source>
</evidence>
<dbReference type="InterPro" id="IPR051213">
    <property type="entry name" value="START_lipid_transfer"/>
</dbReference>
<dbReference type="GO" id="GO:0008289">
    <property type="term" value="F:lipid binding"/>
    <property type="evidence" value="ECO:0007669"/>
    <property type="project" value="UniProtKB-KW"/>
</dbReference>
<keyword evidence="4" id="KW-0813">Transport</keyword>
<keyword evidence="6" id="KW-0597">Phosphoprotein</keyword>
<keyword evidence="5" id="KW-0963">Cytoplasm</keyword>
<keyword evidence="10" id="KW-0969">Cilium</keyword>
<dbReference type="EMBL" id="JAIZAY010000015">
    <property type="protein sequence ID" value="KAJ8028228.1"/>
    <property type="molecule type" value="Genomic_DNA"/>
</dbReference>
<dbReference type="CDD" id="cd08871">
    <property type="entry name" value="START_STARD10-like"/>
    <property type="match status" value="1"/>
</dbReference>
<dbReference type="FunFam" id="3.30.530.20:FF:000008">
    <property type="entry name" value="START domain containing 10"/>
    <property type="match status" value="1"/>
</dbReference>
<reference evidence="20" key="1">
    <citation type="submission" date="2021-10" db="EMBL/GenBank/DDBJ databases">
        <title>Tropical sea cucumber genome reveals ecological adaptation and Cuvierian tubules defense mechanism.</title>
        <authorList>
            <person name="Chen T."/>
        </authorList>
    </citation>
    <scope>NUCLEOTIDE SEQUENCE</scope>
    <source>
        <strain evidence="20">Nanhai2018</strain>
        <tissue evidence="20">Muscle</tissue>
    </source>
</reference>
<evidence type="ECO:0000256" key="18">
    <source>
        <dbReference type="SAM" id="MobiDB-lite"/>
    </source>
</evidence>
<dbReference type="SUPFAM" id="SSF55961">
    <property type="entry name" value="Bet v1-like"/>
    <property type="match status" value="1"/>
</dbReference>
<dbReference type="GO" id="GO:0005829">
    <property type="term" value="C:cytosol"/>
    <property type="evidence" value="ECO:0007669"/>
    <property type="project" value="UniProtKB-ARBA"/>
</dbReference>
<evidence type="ECO:0000313" key="20">
    <source>
        <dbReference type="EMBL" id="KAJ8028228.1"/>
    </source>
</evidence>
<dbReference type="PANTHER" id="PTHR19308">
    <property type="entry name" value="PHOSPHATIDYLCHOLINE TRANSFER PROTEIN"/>
    <property type="match status" value="1"/>
</dbReference>
<dbReference type="PANTHER" id="PTHR19308:SF14">
    <property type="entry name" value="START DOMAIN-CONTAINING PROTEIN"/>
    <property type="match status" value="1"/>
</dbReference>
<evidence type="ECO:0000256" key="4">
    <source>
        <dbReference type="ARBA" id="ARBA00022448"/>
    </source>
</evidence>
<feature type="compositionally biased region" description="Polar residues" evidence="18">
    <location>
        <begin position="268"/>
        <end position="283"/>
    </location>
</feature>
<dbReference type="InterPro" id="IPR041951">
    <property type="entry name" value="STARD10_START"/>
</dbReference>
<evidence type="ECO:0000256" key="17">
    <source>
        <dbReference type="SAM" id="Coils"/>
    </source>
</evidence>
<feature type="compositionally biased region" description="Basic and acidic residues" evidence="18">
    <location>
        <begin position="510"/>
        <end position="523"/>
    </location>
</feature>
<evidence type="ECO:0000256" key="16">
    <source>
        <dbReference type="ARBA" id="ARBA00080073"/>
    </source>
</evidence>
<evidence type="ECO:0000256" key="8">
    <source>
        <dbReference type="ARBA" id="ARBA00022990"/>
    </source>
</evidence>
<dbReference type="OrthoDB" id="5403181at2759"/>
<evidence type="ECO:0000256" key="5">
    <source>
        <dbReference type="ARBA" id="ARBA00022490"/>
    </source>
</evidence>
<feature type="coiled-coil region" evidence="17">
    <location>
        <begin position="433"/>
        <end position="464"/>
    </location>
</feature>
<evidence type="ECO:0000259" key="19">
    <source>
        <dbReference type="PROSITE" id="PS50848"/>
    </source>
</evidence>
<comment type="subcellular location">
    <subcellularLocation>
        <location evidence="1">Cell projection</location>
        <location evidence="1">Cilium</location>
        <location evidence="1">Flagellum</location>
    </subcellularLocation>
    <subcellularLocation>
        <location evidence="3">Cytoplasm</location>
    </subcellularLocation>
    <subcellularLocation>
        <location evidence="2">Membrane</location>
    </subcellularLocation>
</comment>
<protein>
    <recommendedName>
        <fullName evidence="14">START domain-containing protein 10</fullName>
    </recommendedName>
    <alternativeName>
        <fullName evidence="15">PCTP-like protein</fullName>
    </alternativeName>
    <alternativeName>
        <fullName evidence="16">StAR-related lipid transfer protein 10</fullName>
    </alternativeName>
</protein>
<evidence type="ECO:0000256" key="14">
    <source>
        <dbReference type="ARBA" id="ARBA00070345"/>
    </source>
</evidence>
<keyword evidence="9" id="KW-0445">Lipid transport</keyword>
<dbReference type="InterPro" id="IPR023393">
    <property type="entry name" value="START-like_dom_sf"/>
</dbReference>
<sequence length="523" mass="60014">MEVGEVRVADDRDFRRFLKLAENTEGWQLKYNKNTAKVWVQLPKENSGNGKSRMLKTLKYMEDVSAATCYDVLHDPQFRPEWDTTMLEGREVYMLNPNNDISYYAVKCPSPLKNRDFIMQRTWLETPTEYVIFNHSIYHKEYPPRKGLIRGESILTGYLIRPKTKTSCELTYVTQMDPKGTVPMWAVNKVAEYLAPSILKNLHKACQRYPAWKSVNNPHYKPWLYPEQMSLPRLNMSDILSKNTFSSEESLEDGDLKEEDFKGGSPASHPSSPQKIINNNNEESVPKEQRPKVAPASPLRQAQSESSLAHASSSMSTAASSNQPSPSHHQYTQNNHRSDIRITKHNPRGHHGSTPAIYHDSQSHRNHPQTAQSSHSLDRGHPDQNGFNPSPHSSPLRFVRKKFAKWTGGSRQNNDNDDLRNMDYNQLQKEIMIREHEARMLAFQEELEMKRREHRARLELLESVSRGGSKIPASQVQQVLLHRTSSIVTNEMILGKSDMRNDVNGYKTRGRTDTKALEHPSDS</sequence>
<keyword evidence="13" id="KW-0966">Cell projection</keyword>
<dbReference type="Proteomes" id="UP001152320">
    <property type="component" value="Chromosome 15"/>
</dbReference>
<accession>A0A9Q1GZJ2</accession>
<keyword evidence="11" id="KW-0446">Lipid-binding</keyword>
<feature type="domain" description="START" evidence="19">
    <location>
        <begin position="23"/>
        <end position="211"/>
    </location>
</feature>
<evidence type="ECO:0000313" key="21">
    <source>
        <dbReference type="Proteomes" id="UP001152320"/>
    </source>
</evidence>
<comment type="caution">
    <text evidence="20">The sequence shown here is derived from an EMBL/GenBank/DDBJ whole genome shotgun (WGS) entry which is preliminary data.</text>
</comment>
<dbReference type="GO" id="GO:0006869">
    <property type="term" value="P:lipid transport"/>
    <property type="evidence" value="ECO:0007669"/>
    <property type="project" value="UniProtKB-KW"/>
</dbReference>
<keyword evidence="21" id="KW-1185">Reference proteome</keyword>
<feature type="region of interest" description="Disordered" evidence="18">
    <location>
        <begin position="500"/>
        <end position="523"/>
    </location>
</feature>
<dbReference type="GO" id="GO:0031514">
    <property type="term" value="C:motile cilium"/>
    <property type="evidence" value="ECO:0007669"/>
    <property type="project" value="UniProtKB-SubCell"/>
</dbReference>
<dbReference type="InterPro" id="IPR002913">
    <property type="entry name" value="START_lipid-bd_dom"/>
</dbReference>
<evidence type="ECO:0000256" key="3">
    <source>
        <dbReference type="ARBA" id="ARBA00004496"/>
    </source>
</evidence>
<evidence type="ECO:0000256" key="15">
    <source>
        <dbReference type="ARBA" id="ARBA00076937"/>
    </source>
</evidence>
<dbReference type="SMART" id="SM00234">
    <property type="entry name" value="START"/>
    <property type="match status" value="1"/>
</dbReference>
<evidence type="ECO:0000256" key="13">
    <source>
        <dbReference type="ARBA" id="ARBA00023273"/>
    </source>
</evidence>